<evidence type="ECO:0000313" key="3">
    <source>
        <dbReference type="Proteomes" id="UP000023152"/>
    </source>
</evidence>
<evidence type="ECO:0000313" key="2">
    <source>
        <dbReference type="EMBL" id="ETO25812.1"/>
    </source>
</evidence>
<keyword evidence="3" id="KW-1185">Reference proteome</keyword>
<reference evidence="2 3" key="1">
    <citation type="journal article" date="2013" name="Curr. Biol.">
        <title>The Genome of the Foraminiferan Reticulomyxa filosa.</title>
        <authorList>
            <person name="Glockner G."/>
            <person name="Hulsmann N."/>
            <person name="Schleicher M."/>
            <person name="Noegel A.A."/>
            <person name="Eichinger L."/>
            <person name="Gallinger C."/>
            <person name="Pawlowski J."/>
            <person name="Sierra R."/>
            <person name="Euteneuer U."/>
            <person name="Pillet L."/>
            <person name="Moustafa A."/>
            <person name="Platzer M."/>
            <person name="Groth M."/>
            <person name="Szafranski K."/>
            <person name="Schliwa M."/>
        </authorList>
    </citation>
    <scope>NUCLEOTIDE SEQUENCE [LARGE SCALE GENOMIC DNA]</scope>
</reference>
<protein>
    <submittedName>
        <fullName evidence="2">Uncharacterized protein</fullName>
    </submittedName>
</protein>
<accession>X6NKC3</accession>
<sequence>MQIFKPEGERISMEELKKHRYVRLDKMSPKEELHPVVSAKNEKRRNESESNERKSAQERTLAVEKALIPVVQTKKAFDLSQKLHSTVGVQNMCALRTAIEQTIEETRLAVQSLGGNSYYKEERISDENGKQQHDQCVNELKELLQVVKNTLENVGTI</sequence>
<name>X6NKC3_RETFI</name>
<proteinExistence type="predicted"/>
<dbReference type="EMBL" id="ASPP01008269">
    <property type="protein sequence ID" value="ETO25812.1"/>
    <property type="molecule type" value="Genomic_DNA"/>
</dbReference>
<comment type="caution">
    <text evidence="2">The sequence shown here is derived from an EMBL/GenBank/DDBJ whole genome shotgun (WGS) entry which is preliminary data.</text>
</comment>
<dbReference type="AlphaFoldDB" id="X6NKC3"/>
<evidence type="ECO:0000256" key="1">
    <source>
        <dbReference type="SAM" id="MobiDB-lite"/>
    </source>
</evidence>
<gene>
    <name evidence="2" type="ORF">RFI_11322</name>
</gene>
<dbReference type="Proteomes" id="UP000023152">
    <property type="component" value="Unassembled WGS sequence"/>
</dbReference>
<feature type="compositionally biased region" description="Basic and acidic residues" evidence="1">
    <location>
        <begin position="25"/>
        <end position="57"/>
    </location>
</feature>
<organism evidence="2 3">
    <name type="scientific">Reticulomyxa filosa</name>
    <dbReference type="NCBI Taxonomy" id="46433"/>
    <lineage>
        <taxon>Eukaryota</taxon>
        <taxon>Sar</taxon>
        <taxon>Rhizaria</taxon>
        <taxon>Retaria</taxon>
        <taxon>Foraminifera</taxon>
        <taxon>Monothalamids</taxon>
        <taxon>Reticulomyxidae</taxon>
        <taxon>Reticulomyxa</taxon>
    </lineage>
</organism>
<feature type="region of interest" description="Disordered" evidence="1">
    <location>
        <begin position="25"/>
        <end position="59"/>
    </location>
</feature>